<feature type="compositionally biased region" description="Basic and acidic residues" evidence="1">
    <location>
        <begin position="57"/>
        <end position="67"/>
    </location>
</feature>
<evidence type="ECO:0000313" key="4">
    <source>
        <dbReference type="Proteomes" id="UP000002051"/>
    </source>
</evidence>
<feature type="region of interest" description="Disordered" evidence="1">
    <location>
        <begin position="42"/>
        <end position="67"/>
    </location>
</feature>
<dbReference type="AlphaFoldDB" id="A0A072VR54"/>
<dbReference type="HOGENOM" id="CLU_2816196_0_0_1"/>
<reference evidence="3" key="3">
    <citation type="submission" date="2015-04" db="UniProtKB">
        <authorList>
            <consortium name="EnsemblPlants"/>
        </authorList>
    </citation>
    <scope>IDENTIFICATION</scope>
    <source>
        <strain evidence="3">cv. Jemalong A17</strain>
    </source>
</reference>
<reference evidence="2 4" key="2">
    <citation type="journal article" date="2014" name="BMC Genomics">
        <title>An improved genome release (version Mt4.0) for the model legume Medicago truncatula.</title>
        <authorList>
            <person name="Tang H."/>
            <person name="Krishnakumar V."/>
            <person name="Bidwell S."/>
            <person name="Rosen B."/>
            <person name="Chan A."/>
            <person name="Zhou S."/>
            <person name="Gentzbittel L."/>
            <person name="Childs K.L."/>
            <person name="Yandell M."/>
            <person name="Gundlach H."/>
            <person name="Mayer K.F."/>
            <person name="Schwartz D.C."/>
            <person name="Town C.D."/>
        </authorList>
    </citation>
    <scope>GENOME REANNOTATION</scope>
    <source>
        <strain evidence="2">A17</strain>
        <strain evidence="3 4">cv. Jemalong A17</strain>
    </source>
</reference>
<name>A0A072VR54_MEDTR</name>
<reference evidence="2 4" key="1">
    <citation type="journal article" date="2011" name="Nature">
        <title>The Medicago genome provides insight into the evolution of rhizobial symbioses.</title>
        <authorList>
            <person name="Young N.D."/>
            <person name="Debelle F."/>
            <person name="Oldroyd G.E."/>
            <person name="Geurts R."/>
            <person name="Cannon S.B."/>
            <person name="Udvardi M.K."/>
            <person name="Benedito V.A."/>
            <person name="Mayer K.F."/>
            <person name="Gouzy J."/>
            <person name="Schoof H."/>
            <person name="Van de Peer Y."/>
            <person name="Proost S."/>
            <person name="Cook D.R."/>
            <person name="Meyers B.C."/>
            <person name="Spannagl M."/>
            <person name="Cheung F."/>
            <person name="De Mita S."/>
            <person name="Krishnakumar V."/>
            <person name="Gundlach H."/>
            <person name="Zhou S."/>
            <person name="Mudge J."/>
            <person name="Bharti A.K."/>
            <person name="Murray J.D."/>
            <person name="Naoumkina M.A."/>
            <person name="Rosen B."/>
            <person name="Silverstein K.A."/>
            <person name="Tang H."/>
            <person name="Rombauts S."/>
            <person name="Zhao P.X."/>
            <person name="Zhou P."/>
            <person name="Barbe V."/>
            <person name="Bardou P."/>
            <person name="Bechner M."/>
            <person name="Bellec A."/>
            <person name="Berger A."/>
            <person name="Berges H."/>
            <person name="Bidwell S."/>
            <person name="Bisseling T."/>
            <person name="Choisne N."/>
            <person name="Couloux A."/>
            <person name="Denny R."/>
            <person name="Deshpande S."/>
            <person name="Dai X."/>
            <person name="Doyle J.J."/>
            <person name="Dudez A.M."/>
            <person name="Farmer A.D."/>
            <person name="Fouteau S."/>
            <person name="Franken C."/>
            <person name="Gibelin C."/>
            <person name="Gish J."/>
            <person name="Goldstein S."/>
            <person name="Gonzalez A.J."/>
            <person name="Green P.J."/>
            <person name="Hallab A."/>
            <person name="Hartog M."/>
            <person name="Hua A."/>
            <person name="Humphray S.J."/>
            <person name="Jeong D.H."/>
            <person name="Jing Y."/>
            <person name="Jocker A."/>
            <person name="Kenton S.M."/>
            <person name="Kim D.J."/>
            <person name="Klee K."/>
            <person name="Lai H."/>
            <person name="Lang C."/>
            <person name="Lin S."/>
            <person name="Macmil S.L."/>
            <person name="Magdelenat G."/>
            <person name="Matthews L."/>
            <person name="McCorrison J."/>
            <person name="Monaghan E.L."/>
            <person name="Mun J.H."/>
            <person name="Najar F.Z."/>
            <person name="Nicholson C."/>
            <person name="Noirot C."/>
            <person name="O'Bleness M."/>
            <person name="Paule C.R."/>
            <person name="Poulain J."/>
            <person name="Prion F."/>
            <person name="Qin B."/>
            <person name="Qu C."/>
            <person name="Retzel E.F."/>
            <person name="Riddle C."/>
            <person name="Sallet E."/>
            <person name="Samain S."/>
            <person name="Samson N."/>
            <person name="Sanders I."/>
            <person name="Saurat O."/>
            <person name="Scarpelli C."/>
            <person name="Schiex T."/>
            <person name="Segurens B."/>
            <person name="Severin A.J."/>
            <person name="Sherrier D.J."/>
            <person name="Shi R."/>
            <person name="Sims S."/>
            <person name="Singer S.R."/>
            <person name="Sinharoy S."/>
            <person name="Sterck L."/>
            <person name="Viollet A."/>
            <person name="Wang B.B."/>
            <person name="Wang K."/>
            <person name="Wang M."/>
            <person name="Wang X."/>
            <person name="Warfsmann J."/>
            <person name="Weissenbach J."/>
            <person name="White D.D."/>
            <person name="White J.D."/>
            <person name="Wiley G.B."/>
            <person name="Wincker P."/>
            <person name="Xing Y."/>
            <person name="Yang L."/>
            <person name="Yao Z."/>
            <person name="Ying F."/>
            <person name="Zhai J."/>
            <person name="Zhou L."/>
            <person name="Zuber A."/>
            <person name="Denarie J."/>
            <person name="Dixon R.A."/>
            <person name="May G.D."/>
            <person name="Schwartz D.C."/>
            <person name="Rogers J."/>
            <person name="Quetier F."/>
            <person name="Town C.D."/>
            <person name="Roe B.A."/>
        </authorList>
    </citation>
    <scope>NUCLEOTIDE SEQUENCE [LARGE SCALE GENOMIC DNA]</scope>
    <source>
        <strain evidence="2">A17</strain>
        <strain evidence="3 4">cv. Jemalong A17</strain>
    </source>
</reference>
<sequence length="67" mass="7549">MDSCLSTISSSSYKKYELDNKKIFLCQLQISSLCKMELSQKSKLDQEEDESGGSTDKSVEHHMGSVR</sequence>
<evidence type="ECO:0000313" key="2">
    <source>
        <dbReference type="EMBL" id="KEH43878.1"/>
    </source>
</evidence>
<organism evidence="2 4">
    <name type="scientific">Medicago truncatula</name>
    <name type="common">Barrel medic</name>
    <name type="synonym">Medicago tribuloides</name>
    <dbReference type="NCBI Taxonomy" id="3880"/>
    <lineage>
        <taxon>Eukaryota</taxon>
        <taxon>Viridiplantae</taxon>
        <taxon>Streptophyta</taxon>
        <taxon>Embryophyta</taxon>
        <taxon>Tracheophyta</taxon>
        <taxon>Spermatophyta</taxon>
        <taxon>Magnoliopsida</taxon>
        <taxon>eudicotyledons</taxon>
        <taxon>Gunneridae</taxon>
        <taxon>Pentapetalae</taxon>
        <taxon>rosids</taxon>
        <taxon>fabids</taxon>
        <taxon>Fabales</taxon>
        <taxon>Fabaceae</taxon>
        <taxon>Papilionoideae</taxon>
        <taxon>50 kb inversion clade</taxon>
        <taxon>NPAAA clade</taxon>
        <taxon>Hologalegina</taxon>
        <taxon>IRL clade</taxon>
        <taxon>Trifolieae</taxon>
        <taxon>Medicago</taxon>
    </lineage>
</organism>
<dbReference type="EnsemblPlants" id="KEH43878">
    <property type="protein sequence ID" value="KEH43878"/>
    <property type="gene ID" value="MTR_1g103720"/>
</dbReference>
<proteinExistence type="predicted"/>
<evidence type="ECO:0000313" key="3">
    <source>
        <dbReference type="EnsemblPlants" id="KEH43878"/>
    </source>
</evidence>
<keyword evidence="4" id="KW-1185">Reference proteome</keyword>
<accession>A0A072VR54</accession>
<dbReference type="EMBL" id="CM001217">
    <property type="protein sequence ID" value="KEH43878.1"/>
    <property type="molecule type" value="Genomic_DNA"/>
</dbReference>
<dbReference type="Proteomes" id="UP000002051">
    <property type="component" value="Unassembled WGS sequence"/>
</dbReference>
<protein>
    <submittedName>
        <fullName evidence="2 3">Uncharacterized protein</fullName>
    </submittedName>
</protein>
<evidence type="ECO:0000256" key="1">
    <source>
        <dbReference type="SAM" id="MobiDB-lite"/>
    </source>
</evidence>
<gene>
    <name evidence="2" type="ordered locus">MTR_1g103720</name>
</gene>